<dbReference type="EMBL" id="JALKCH010000008">
    <property type="protein sequence ID" value="MCK0197863.1"/>
    <property type="molecule type" value="Genomic_DNA"/>
</dbReference>
<proteinExistence type="predicted"/>
<comment type="caution">
    <text evidence="8">The sequence shown here is derived from an EMBL/GenBank/DDBJ whole genome shotgun (WGS) entry which is preliminary data.</text>
</comment>
<dbReference type="RefSeq" id="WP_247029764.1">
    <property type="nucleotide sequence ID" value="NZ_JALKCH010000008.1"/>
</dbReference>
<evidence type="ECO:0000256" key="5">
    <source>
        <dbReference type="PROSITE-ProRule" id="PRU00335"/>
    </source>
</evidence>
<dbReference type="Pfam" id="PF00440">
    <property type="entry name" value="TetR_N"/>
    <property type="match status" value="1"/>
</dbReference>
<dbReference type="InterPro" id="IPR001647">
    <property type="entry name" value="HTH_TetR"/>
</dbReference>
<feature type="DNA-binding region" description="H-T-H motif" evidence="5">
    <location>
        <begin position="48"/>
        <end position="67"/>
    </location>
</feature>
<evidence type="ECO:0000256" key="4">
    <source>
        <dbReference type="ARBA" id="ARBA00023163"/>
    </source>
</evidence>
<sequence>MSIAHLATPVAPSRGTPDPAAPPRKDPQRRVLDAAIACFIRAGFHATSMQEICAAAGMSPGALYRYFPSKEAIIIAIVEQERSARAALLDHLATAPSFIAALEQMGAALFAPEMQMVCAELGPEISAEAARNPKLRPIFQEVEDEANRALLAALRAAQARGEVDAALEPAHVLLVINALGDGLLLRRRFDPGLPLGAMMPGIADLLGRMLAPRTPAPTAEGDPA</sequence>
<dbReference type="InterPro" id="IPR039538">
    <property type="entry name" value="BetI_C"/>
</dbReference>
<evidence type="ECO:0000256" key="3">
    <source>
        <dbReference type="ARBA" id="ARBA00023125"/>
    </source>
</evidence>
<keyword evidence="9" id="KW-1185">Reference proteome</keyword>
<gene>
    <name evidence="8" type="ORF">MWN34_13190</name>
</gene>
<dbReference type="InterPro" id="IPR036271">
    <property type="entry name" value="Tet_transcr_reg_TetR-rel_C_sf"/>
</dbReference>
<evidence type="ECO:0000256" key="2">
    <source>
        <dbReference type="ARBA" id="ARBA00023015"/>
    </source>
</evidence>
<dbReference type="SUPFAM" id="SSF48498">
    <property type="entry name" value="Tetracyclin repressor-like, C-terminal domain"/>
    <property type="match status" value="1"/>
</dbReference>
<keyword evidence="3 5" id="KW-0238">DNA-binding</keyword>
<dbReference type="InterPro" id="IPR009057">
    <property type="entry name" value="Homeodomain-like_sf"/>
</dbReference>
<keyword evidence="1" id="KW-0678">Repressor</keyword>
<dbReference type="Gene3D" id="1.10.357.10">
    <property type="entry name" value="Tetracycline Repressor, domain 2"/>
    <property type="match status" value="1"/>
</dbReference>
<name>A0ABT0DD15_9HYPH</name>
<evidence type="ECO:0000313" key="9">
    <source>
        <dbReference type="Proteomes" id="UP001203284"/>
    </source>
</evidence>
<keyword evidence="4" id="KW-0804">Transcription</keyword>
<dbReference type="InterPro" id="IPR050109">
    <property type="entry name" value="HTH-type_TetR-like_transc_reg"/>
</dbReference>
<keyword evidence="2" id="KW-0805">Transcription regulation</keyword>
<evidence type="ECO:0000256" key="6">
    <source>
        <dbReference type="SAM" id="MobiDB-lite"/>
    </source>
</evidence>
<feature type="region of interest" description="Disordered" evidence="6">
    <location>
        <begin position="1"/>
        <end position="27"/>
    </location>
</feature>
<dbReference type="PRINTS" id="PR00455">
    <property type="entry name" value="HTHTETR"/>
</dbReference>
<dbReference type="Proteomes" id="UP001203284">
    <property type="component" value="Unassembled WGS sequence"/>
</dbReference>
<organism evidence="8 9">
    <name type="scientific">Ancylobacter crimeensis</name>
    <dbReference type="NCBI Taxonomy" id="2579147"/>
    <lineage>
        <taxon>Bacteria</taxon>
        <taxon>Pseudomonadati</taxon>
        <taxon>Pseudomonadota</taxon>
        <taxon>Alphaproteobacteria</taxon>
        <taxon>Hyphomicrobiales</taxon>
        <taxon>Xanthobacteraceae</taxon>
        <taxon>Ancylobacter</taxon>
    </lineage>
</organism>
<dbReference type="Pfam" id="PF13977">
    <property type="entry name" value="TetR_C_6"/>
    <property type="match status" value="1"/>
</dbReference>
<dbReference type="PANTHER" id="PTHR30055:SF226">
    <property type="entry name" value="HTH-TYPE TRANSCRIPTIONAL REGULATOR PKSA"/>
    <property type="match status" value="1"/>
</dbReference>
<dbReference type="PROSITE" id="PS50977">
    <property type="entry name" value="HTH_TETR_2"/>
    <property type="match status" value="1"/>
</dbReference>
<accession>A0ABT0DD15</accession>
<reference evidence="8 9" key="1">
    <citation type="submission" date="2022-04" db="EMBL/GenBank/DDBJ databases">
        <authorList>
            <person name="Grouzdev D.S."/>
            <person name="Pantiukh K.S."/>
            <person name="Krutkina M.S."/>
        </authorList>
    </citation>
    <scope>NUCLEOTIDE SEQUENCE [LARGE SCALE GENOMIC DNA]</scope>
    <source>
        <strain evidence="8 9">6x-1</strain>
    </source>
</reference>
<protein>
    <submittedName>
        <fullName evidence="8">TetR/AcrR family transcriptional regulator</fullName>
    </submittedName>
</protein>
<evidence type="ECO:0000259" key="7">
    <source>
        <dbReference type="PROSITE" id="PS50977"/>
    </source>
</evidence>
<dbReference type="SUPFAM" id="SSF46689">
    <property type="entry name" value="Homeodomain-like"/>
    <property type="match status" value="1"/>
</dbReference>
<feature type="domain" description="HTH tetR-type" evidence="7">
    <location>
        <begin position="25"/>
        <end position="85"/>
    </location>
</feature>
<dbReference type="PANTHER" id="PTHR30055">
    <property type="entry name" value="HTH-TYPE TRANSCRIPTIONAL REGULATOR RUTR"/>
    <property type="match status" value="1"/>
</dbReference>
<evidence type="ECO:0000313" key="8">
    <source>
        <dbReference type="EMBL" id="MCK0197863.1"/>
    </source>
</evidence>
<evidence type="ECO:0000256" key="1">
    <source>
        <dbReference type="ARBA" id="ARBA00022491"/>
    </source>
</evidence>